<dbReference type="Pfam" id="PF00876">
    <property type="entry name" value="Innexin"/>
    <property type="match status" value="1"/>
</dbReference>
<comment type="caution">
    <text evidence="10">The sequence shown here is derived from an EMBL/GenBank/DDBJ whole genome shotgun (WGS) entry which is preliminary data.</text>
</comment>
<dbReference type="GO" id="GO:0005886">
    <property type="term" value="C:plasma membrane"/>
    <property type="evidence" value="ECO:0007669"/>
    <property type="project" value="UniProtKB-SubCell"/>
</dbReference>
<evidence type="ECO:0000256" key="7">
    <source>
        <dbReference type="ARBA" id="ARBA00023136"/>
    </source>
</evidence>
<feature type="transmembrane region" description="Helical" evidence="9">
    <location>
        <begin position="269"/>
        <end position="292"/>
    </location>
</feature>
<dbReference type="GO" id="GO:0034220">
    <property type="term" value="P:monoatomic ion transmembrane transport"/>
    <property type="evidence" value="ECO:0007669"/>
    <property type="project" value="UniProtKB-KW"/>
</dbReference>
<keyword evidence="8 9" id="KW-0407">Ion channel</keyword>
<keyword evidence="4 9" id="KW-0812">Transmembrane</keyword>
<name>A0A448XHZ1_9PLAT</name>
<keyword evidence="7 9" id="KW-0472">Membrane</keyword>
<gene>
    <name evidence="9" type="primary">inx</name>
    <name evidence="10" type="ORF">PXEA_LOCUS30697</name>
</gene>
<dbReference type="PANTHER" id="PTHR11893">
    <property type="entry name" value="INNEXIN"/>
    <property type="match status" value="1"/>
</dbReference>
<organism evidence="10 11">
    <name type="scientific">Protopolystoma xenopodis</name>
    <dbReference type="NCBI Taxonomy" id="117903"/>
    <lineage>
        <taxon>Eukaryota</taxon>
        <taxon>Metazoa</taxon>
        <taxon>Spiralia</taxon>
        <taxon>Lophotrochozoa</taxon>
        <taxon>Platyhelminthes</taxon>
        <taxon>Monogenea</taxon>
        <taxon>Polyopisthocotylea</taxon>
        <taxon>Polystomatidea</taxon>
        <taxon>Polystomatidae</taxon>
        <taxon>Protopolystoma</taxon>
    </lineage>
</organism>
<feature type="transmembrane region" description="Helical" evidence="9">
    <location>
        <begin position="166"/>
        <end position="185"/>
    </location>
</feature>
<evidence type="ECO:0000256" key="5">
    <source>
        <dbReference type="ARBA" id="ARBA00022989"/>
    </source>
</evidence>
<evidence type="ECO:0000256" key="6">
    <source>
        <dbReference type="ARBA" id="ARBA00023065"/>
    </source>
</evidence>
<evidence type="ECO:0000313" key="10">
    <source>
        <dbReference type="EMBL" id="VEL37257.1"/>
    </source>
</evidence>
<keyword evidence="3" id="KW-1003">Cell membrane</keyword>
<dbReference type="AlphaFoldDB" id="A0A448XHZ1"/>
<dbReference type="Proteomes" id="UP000784294">
    <property type="component" value="Unassembled WGS sequence"/>
</dbReference>
<accession>A0A448XHZ1</accession>
<comment type="subcellular location">
    <subcellularLocation>
        <location evidence="1 9">Cell membrane</location>
        <topology evidence="1 9">Multi-pass membrane protein</topology>
    </subcellularLocation>
</comment>
<dbReference type="InterPro" id="IPR000990">
    <property type="entry name" value="Innexin"/>
</dbReference>
<evidence type="ECO:0000256" key="8">
    <source>
        <dbReference type="ARBA" id="ARBA00023303"/>
    </source>
</evidence>
<dbReference type="GO" id="GO:0005243">
    <property type="term" value="F:gap junction channel activity"/>
    <property type="evidence" value="ECO:0007669"/>
    <property type="project" value="TreeGrafter"/>
</dbReference>
<keyword evidence="2 9" id="KW-0813">Transport</keyword>
<feature type="non-terminal residue" evidence="10">
    <location>
        <position position="1"/>
    </location>
</feature>
<evidence type="ECO:0000256" key="3">
    <source>
        <dbReference type="ARBA" id="ARBA00022475"/>
    </source>
</evidence>
<keyword evidence="6 9" id="KW-0406">Ion transport</keyword>
<protein>
    <recommendedName>
        <fullName evidence="9">Innexin</fullName>
    </recommendedName>
</protein>
<evidence type="ECO:0000256" key="4">
    <source>
        <dbReference type="ARBA" id="ARBA00022692"/>
    </source>
</evidence>
<feature type="transmembrane region" description="Helical" evidence="9">
    <location>
        <begin position="89"/>
        <end position="107"/>
    </location>
</feature>
<dbReference type="PRINTS" id="PR01262">
    <property type="entry name" value="INNEXIN"/>
</dbReference>
<keyword evidence="11" id="KW-1185">Reference proteome</keyword>
<proteinExistence type="inferred from homology"/>
<sequence>MKCPHFNRTPIGLSEVVDRERHCVMLSNNKLHSMLFVFLTKEASSCEGKNARRRCNSNAAKMLGTQFIDTLTRLKVTDYTGVEDFADKLSFLYSVVVLSLCTMIIAVKQYLLAAIACYVPTVPSGSDFDKFLENYCWVHGTIPILAKEMIPQKSEKWAELDKTHRINYYQWVPFMLGLQCILFYLPRVVWQVVCYNRTGTDLEHLVVLSNRASHTSAKERENLIFHVAGSLEAMLFQHRDFRKGRIAEARRHFVQICGPLFASKRLGTWLVFSYFIIKMMYFANSVGQLLLMQRFLGFNDTMGNFGYELAGLMIQGRDWHETRFFPRISYCFIENIRHMGARNSYTAQCVLPVNMLNEK</sequence>
<evidence type="ECO:0000256" key="9">
    <source>
        <dbReference type="RuleBase" id="RU010713"/>
    </source>
</evidence>
<dbReference type="EMBL" id="CAAALY010254438">
    <property type="protein sequence ID" value="VEL37257.1"/>
    <property type="molecule type" value="Genomic_DNA"/>
</dbReference>
<evidence type="ECO:0000313" key="11">
    <source>
        <dbReference type="Proteomes" id="UP000784294"/>
    </source>
</evidence>
<dbReference type="GO" id="GO:0005921">
    <property type="term" value="C:gap junction"/>
    <property type="evidence" value="ECO:0007669"/>
    <property type="project" value="UniProtKB-UniRule"/>
</dbReference>
<comment type="caution">
    <text evidence="9">Lacks conserved residue(s) required for the propagation of feature annotation.</text>
</comment>
<keyword evidence="5 9" id="KW-1133">Transmembrane helix</keyword>
<evidence type="ECO:0000256" key="1">
    <source>
        <dbReference type="ARBA" id="ARBA00004651"/>
    </source>
</evidence>
<dbReference type="OrthoDB" id="5867527at2759"/>
<dbReference type="PANTHER" id="PTHR11893:SF36">
    <property type="entry name" value="INNEXIN-5"/>
    <property type="match status" value="1"/>
</dbReference>
<reference evidence="10" key="1">
    <citation type="submission" date="2018-11" db="EMBL/GenBank/DDBJ databases">
        <authorList>
            <consortium name="Pathogen Informatics"/>
        </authorList>
    </citation>
    <scope>NUCLEOTIDE SEQUENCE</scope>
</reference>
<comment type="similarity">
    <text evidence="9">Belongs to the pannexin family.</text>
</comment>
<evidence type="ECO:0000256" key="2">
    <source>
        <dbReference type="ARBA" id="ARBA00022448"/>
    </source>
</evidence>
<comment type="function">
    <text evidence="9">Structural component of the gap junctions.</text>
</comment>
<dbReference type="PROSITE" id="PS51013">
    <property type="entry name" value="PANNEXIN"/>
    <property type="match status" value="1"/>
</dbReference>